<evidence type="ECO:0000313" key="12">
    <source>
        <dbReference type="EMBL" id="MEJ8566627.1"/>
    </source>
</evidence>
<feature type="binding site" evidence="7">
    <location>
        <begin position="133"/>
        <end position="136"/>
    </location>
    <ligand>
        <name>GTP</name>
        <dbReference type="ChEBI" id="CHEBI:37565"/>
    </ligand>
</feature>
<dbReference type="GO" id="GO:0005886">
    <property type="term" value="C:plasma membrane"/>
    <property type="evidence" value="ECO:0007669"/>
    <property type="project" value="UniProtKB-SubCell"/>
</dbReference>
<comment type="similarity">
    <text evidence="1 7 8 9">Belongs to the TRAFAC class TrmE-Era-EngA-EngB-Septin-like GTPase superfamily. Era GTPase family.</text>
</comment>
<feature type="region of interest" description="G2" evidence="8">
    <location>
        <begin position="50"/>
        <end position="54"/>
    </location>
</feature>
<dbReference type="FunFam" id="3.30.300.20:FF:000003">
    <property type="entry name" value="GTPase Era"/>
    <property type="match status" value="1"/>
</dbReference>
<dbReference type="NCBIfam" id="TIGR00436">
    <property type="entry name" value="era"/>
    <property type="match status" value="1"/>
</dbReference>
<dbReference type="GO" id="GO:0070181">
    <property type="term" value="F:small ribosomal subunit rRNA binding"/>
    <property type="evidence" value="ECO:0007669"/>
    <property type="project" value="UniProtKB-UniRule"/>
</dbReference>
<dbReference type="Proteomes" id="UP001359886">
    <property type="component" value="Unassembled WGS sequence"/>
</dbReference>
<keyword evidence="13" id="KW-1185">Reference proteome</keyword>
<dbReference type="Gene3D" id="3.40.50.300">
    <property type="entry name" value="P-loop containing nucleotide triphosphate hydrolases"/>
    <property type="match status" value="1"/>
</dbReference>
<evidence type="ECO:0000256" key="5">
    <source>
        <dbReference type="ARBA" id="ARBA00022884"/>
    </source>
</evidence>
<keyword evidence="7" id="KW-0472">Membrane</keyword>
<keyword evidence="3 7" id="KW-0690">Ribosome biogenesis</keyword>
<comment type="caution">
    <text evidence="12">The sequence shown here is derived from an EMBL/GenBank/DDBJ whole genome shotgun (WGS) entry which is preliminary data.</text>
</comment>
<feature type="region of interest" description="G5" evidence="8">
    <location>
        <begin position="163"/>
        <end position="165"/>
    </location>
</feature>
<evidence type="ECO:0000256" key="7">
    <source>
        <dbReference type="HAMAP-Rule" id="MF_00367"/>
    </source>
</evidence>
<dbReference type="Pfam" id="PF07650">
    <property type="entry name" value="KH_2"/>
    <property type="match status" value="1"/>
</dbReference>
<keyword evidence="5 7" id="KW-0694">RNA-binding</keyword>
<dbReference type="CDD" id="cd22534">
    <property type="entry name" value="KH-II_Era"/>
    <property type="match status" value="1"/>
</dbReference>
<gene>
    <name evidence="7 12" type="primary">era</name>
    <name evidence="12" type="ORF">V3330_03215</name>
</gene>
<keyword evidence="4 7" id="KW-0547">Nucleotide-binding</keyword>
<dbReference type="Gene3D" id="3.30.300.20">
    <property type="match status" value="1"/>
</dbReference>
<feature type="region of interest" description="G1" evidence="8">
    <location>
        <begin position="24"/>
        <end position="31"/>
    </location>
</feature>
<dbReference type="Pfam" id="PF01926">
    <property type="entry name" value="MMR_HSR1"/>
    <property type="match status" value="1"/>
</dbReference>
<dbReference type="CDD" id="cd04163">
    <property type="entry name" value="Era"/>
    <property type="match status" value="1"/>
</dbReference>
<dbReference type="GO" id="GO:0005829">
    <property type="term" value="C:cytosol"/>
    <property type="evidence" value="ECO:0007669"/>
    <property type="project" value="TreeGrafter"/>
</dbReference>
<keyword evidence="7" id="KW-0963">Cytoplasm</keyword>
<evidence type="ECO:0000313" key="13">
    <source>
        <dbReference type="Proteomes" id="UP001359886"/>
    </source>
</evidence>
<dbReference type="EMBL" id="JAZHOG010000002">
    <property type="protein sequence ID" value="MEJ8566627.1"/>
    <property type="molecule type" value="Genomic_DNA"/>
</dbReference>
<dbReference type="InterPro" id="IPR005662">
    <property type="entry name" value="GTPase_Era-like"/>
</dbReference>
<accession>A0AAW9R6U3</accession>
<dbReference type="PROSITE" id="PS50823">
    <property type="entry name" value="KH_TYPE_2"/>
    <property type="match status" value="1"/>
</dbReference>
<evidence type="ECO:0000256" key="3">
    <source>
        <dbReference type="ARBA" id="ARBA00022517"/>
    </source>
</evidence>
<evidence type="ECO:0000256" key="6">
    <source>
        <dbReference type="ARBA" id="ARBA00023134"/>
    </source>
</evidence>
<proteinExistence type="inferred from homology"/>
<dbReference type="NCBIfam" id="TIGR00231">
    <property type="entry name" value="small_GTP"/>
    <property type="match status" value="1"/>
</dbReference>
<evidence type="ECO:0000259" key="10">
    <source>
        <dbReference type="PROSITE" id="PS50823"/>
    </source>
</evidence>
<dbReference type="PANTHER" id="PTHR42698">
    <property type="entry name" value="GTPASE ERA"/>
    <property type="match status" value="1"/>
</dbReference>
<comment type="subcellular location">
    <subcellularLocation>
        <location evidence="7">Cytoplasm</location>
    </subcellularLocation>
    <subcellularLocation>
        <location evidence="7">Cell membrane</location>
        <topology evidence="7">Peripheral membrane protein</topology>
    </subcellularLocation>
</comment>
<sequence length="310" mass="34953">MTDETLTAPDPQDEQRCGYVALVGRPNVGKSTLMNRILGLKLSIVTAKPQTTRQRISGIKTTAEGQVVYVDTPGIHRAAGRALNRHMNRVARASLQDVDVVLFLVEAGRWTNEDDHVAQALERVGVPVLLVVNKIDRVSDKSGLLAWLKEHAREDRFEHVMLVSAKSGAGVDDLEDRVTELLPFSRPLYDEDQFTDRSERFLAAELVREQLTRRLHQELPYALTVEIEEFKRDKNLLRIGAIVWVERSSQKQIVIGKGGNVLKQVGSGARAALEQLFDEKIFLRLWVKVRRDWTDSEQALRELGFDDPAG</sequence>
<dbReference type="NCBIfam" id="NF000908">
    <property type="entry name" value="PRK00089.1"/>
    <property type="match status" value="1"/>
</dbReference>
<dbReference type="PROSITE" id="PS51713">
    <property type="entry name" value="G_ERA"/>
    <property type="match status" value="1"/>
</dbReference>
<keyword evidence="7" id="KW-0699">rRNA-binding</keyword>
<reference evidence="12 13" key="1">
    <citation type="submission" date="2024-02" db="EMBL/GenBank/DDBJ databases">
        <title>A novel Wenzhouxiangellaceae bacterium, isolated from coastal sediments.</title>
        <authorList>
            <person name="Du Z.-J."/>
            <person name="Ye Y.-Q."/>
            <person name="Zhang X.-Y."/>
        </authorList>
    </citation>
    <scope>NUCLEOTIDE SEQUENCE [LARGE SCALE GENOMIC DNA]</scope>
    <source>
        <strain evidence="12 13">CH-27</strain>
    </source>
</reference>
<name>A0AAW9R6U3_9GAMM</name>
<comment type="function">
    <text evidence="7">An essential GTPase that binds both GDP and GTP, with rapid nucleotide exchange. Plays a role in 16S rRNA processing and 30S ribosomal subunit biogenesis and possibly also in cell cycle regulation and energy metabolism.</text>
</comment>
<organism evidence="12 13">
    <name type="scientific">Elongatibacter sediminis</name>
    <dbReference type="NCBI Taxonomy" id="3119006"/>
    <lineage>
        <taxon>Bacteria</taxon>
        <taxon>Pseudomonadati</taxon>
        <taxon>Pseudomonadota</taxon>
        <taxon>Gammaproteobacteria</taxon>
        <taxon>Chromatiales</taxon>
        <taxon>Wenzhouxiangellaceae</taxon>
        <taxon>Elongatibacter</taxon>
    </lineage>
</organism>
<evidence type="ECO:0000259" key="11">
    <source>
        <dbReference type="PROSITE" id="PS51713"/>
    </source>
</evidence>
<dbReference type="InterPro" id="IPR015946">
    <property type="entry name" value="KH_dom-like_a/b"/>
</dbReference>
<feature type="domain" description="KH type-2" evidence="10">
    <location>
        <begin position="207"/>
        <end position="291"/>
    </location>
</feature>
<protein>
    <recommendedName>
        <fullName evidence="2 7">GTPase Era</fullName>
    </recommendedName>
</protein>
<dbReference type="InterPro" id="IPR027417">
    <property type="entry name" value="P-loop_NTPase"/>
</dbReference>
<dbReference type="GO" id="GO:0000028">
    <property type="term" value="P:ribosomal small subunit assembly"/>
    <property type="evidence" value="ECO:0007669"/>
    <property type="project" value="TreeGrafter"/>
</dbReference>
<dbReference type="GO" id="GO:0005525">
    <property type="term" value="F:GTP binding"/>
    <property type="evidence" value="ECO:0007669"/>
    <property type="project" value="UniProtKB-UniRule"/>
</dbReference>
<feature type="binding site" evidence="7">
    <location>
        <begin position="71"/>
        <end position="75"/>
    </location>
    <ligand>
        <name>GTP</name>
        <dbReference type="ChEBI" id="CHEBI:37565"/>
    </ligand>
</feature>
<keyword evidence="7" id="KW-1003">Cell membrane</keyword>
<feature type="region of interest" description="G4" evidence="8">
    <location>
        <begin position="133"/>
        <end position="136"/>
    </location>
</feature>
<evidence type="ECO:0000256" key="8">
    <source>
        <dbReference type="PROSITE-ProRule" id="PRU01050"/>
    </source>
</evidence>
<dbReference type="GO" id="GO:0043024">
    <property type="term" value="F:ribosomal small subunit binding"/>
    <property type="evidence" value="ECO:0007669"/>
    <property type="project" value="TreeGrafter"/>
</dbReference>
<feature type="binding site" evidence="7">
    <location>
        <begin position="24"/>
        <end position="31"/>
    </location>
    <ligand>
        <name>GTP</name>
        <dbReference type="ChEBI" id="CHEBI:37565"/>
    </ligand>
</feature>
<dbReference type="InterPro" id="IPR030388">
    <property type="entry name" value="G_ERA_dom"/>
</dbReference>
<evidence type="ECO:0000256" key="1">
    <source>
        <dbReference type="ARBA" id="ARBA00007921"/>
    </source>
</evidence>
<dbReference type="HAMAP" id="MF_00367">
    <property type="entry name" value="GTPase_Era"/>
    <property type="match status" value="1"/>
</dbReference>
<dbReference type="PRINTS" id="PR00326">
    <property type="entry name" value="GTP1OBG"/>
</dbReference>
<dbReference type="SUPFAM" id="SSF52540">
    <property type="entry name" value="P-loop containing nucleoside triphosphate hydrolases"/>
    <property type="match status" value="1"/>
</dbReference>
<evidence type="ECO:0000256" key="4">
    <source>
        <dbReference type="ARBA" id="ARBA00022741"/>
    </source>
</evidence>
<feature type="region of interest" description="G3" evidence="8">
    <location>
        <begin position="71"/>
        <end position="74"/>
    </location>
</feature>
<dbReference type="SUPFAM" id="SSF54814">
    <property type="entry name" value="Prokaryotic type KH domain (KH-domain type II)"/>
    <property type="match status" value="1"/>
</dbReference>
<comment type="subunit">
    <text evidence="7">Monomer.</text>
</comment>
<dbReference type="InterPro" id="IPR009019">
    <property type="entry name" value="KH_sf_prok-type"/>
</dbReference>
<dbReference type="AlphaFoldDB" id="A0AAW9R6U3"/>
<keyword evidence="6 7" id="KW-0342">GTP-binding</keyword>
<dbReference type="InterPro" id="IPR005225">
    <property type="entry name" value="Small_GTP-bd"/>
</dbReference>
<evidence type="ECO:0000256" key="2">
    <source>
        <dbReference type="ARBA" id="ARBA00020484"/>
    </source>
</evidence>
<evidence type="ECO:0000256" key="9">
    <source>
        <dbReference type="RuleBase" id="RU003761"/>
    </source>
</evidence>
<feature type="domain" description="Era-type G" evidence="11">
    <location>
        <begin position="16"/>
        <end position="184"/>
    </location>
</feature>
<dbReference type="RefSeq" id="WP_354693951.1">
    <property type="nucleotide sequence ID" value="NZ_JAZHOG010000002.1"/>
</dbReference>
<dbReference type="InterPro" id="IPR004044">
    <property type="entry name" value="KH_dom_type_2"/>
</dbReference>
<dbReference type="InterPro" id="IPR006073">
    <property type="entry name" value="GTP-bd"/>
</dbReference>
<dbReference type="PANTHER" id="PTHR42698:SF1">
    <property type="entry name" value="GTPASE ERA, MITOCHONDRIAL"/>
    <property type="match status" value="1"/>
</dbReference>
<dbReference type="GO" id="GO:0003924">
    <property type="term" value="F:GTPase activity"/>
    <property type="evidence" value="ECO:0007669"/>
    <property type="project" value="UniProtKB-UniRule"/>
</dbReference>